<keyword evidence="4" id="KW-0545">Nucleotide biosynthesis</keyword>
<dbReference type="GO" id="GO:0006231">
    <property type="term" value="P:dTMP biosynthetic process"/>
    <property type="evidence" value="ECO:0007669"/>
    <property type="project" value="UniProtKB-UniRule"/>
</dbReference>
<comment type="subunit">
    <text evidence="4">Homodimer.</text>
</comment>
<evidence type="ECO:0000256" key="2">
    <source>
        <dbReference type="ARBA" id="ARBA00022603"/>
    </source>
</evidence>
<reference evidence="6 7" key="1">
    <citation type="journal article" date="2015" name="Nature">
        <title>rRNA introns, odd ribosomes, and small enigmatic genomes across a large radiation of phyla.</title>
        <authorList>
            <person name="Brown C.T."/>
            <person name="Hug L.A."/>
            <person name="Thomas B.C."/>
            <person name="Sharon I."/>
            <person name="Castelle C.J."/>
            <person name="Singh A."/>
            <person name="Wilkins M.J."/>
            <person name="Williams K.H."/>
            <person name="Banfield J.F."/>
        </authorList>
    </citation>
    <scope>NUCLEOTIDE SEQUENCE [LARGE SCALE GENOMIC DNA]</scope>
</reference>
<proteinExistence type="inferred from homology"/>
<dbReference type="GO" id="GO:0006235">
    <property type="term" value="P:dTTP biosynthetic process"/>
    <property type="evidence" value="ECO:0007669"/>
    <property type="project" value="UniProtKB-UniRule"/>
</dbReference>
<evidence type="ECO:0000313" key="7">
    <source>
        <dbReference type="Proteomes" id="UP000034224"/>
    </source>
</evidence>
<dbReference type="NCBIfam" id="TIGR03284">
    <property type="entry name" value="thym_sym"/>
    <property type="match status" value="1"/>
</dbReference>
<comment type="subcellular location">
    <subcellularLocation>
        <location evidence="4">Cytoplasm</location>
    </subcellularLocation>
</comment>
<dbReference type="UniPathway" id="UPA00575"/>
<protein>
    <recommendedName>
        <fullName evidence="1 4">Thymidylate synthase</fullName>
        <shortName evidence="4">TS</shortName>
        <shortName evidence="4">TSase</shortName>
        <ecNumber evidence="1 4">2.1.1.45</ecNumber>
    </recommendedName>
</protein>
<dbReference type="AlphaFoldDB" id="A0A0G1W8Q6"/>
<feature type="binding site" evidence="4">
    <location>
        <position position="247"/>
    </location>
    <ligand>
        <name>(6R)-5,10-methylene-5,6,7,8-tetrahydrofolate</name>
        <dbReference type="ChEBI" id="CHEBI:15636"/>
    </ligand>
</feature>
<dbReference type="Proteomes" id="UP000034224">
    <property type="component" value="Unassembled WGS sequence"/>
</dbReference>
<sequence>MAGILGDKSVGGQSRNNERFQCVIYYHRIRNMNNSQHPEYQYLNLLQEILDKGIKQVDKGTGVSTYSVFGRQIRFDMKDGFPLLTTKKVYWKGVLHELYWFYSGGTNIKYLVDNGVHIWDDYPYKIYRELVERREAEDMTKEDFIDRIGKDADFAKVHGELPRIYGEMWRRWPAKDGREIDQLAWVVSEIKKDPDCHNAIVNSWNPEYLYAMARPEEASRFPICHNMYQLNVKDGRLCLQLYQRTADIFLGVPFNIASYALLLHVLAKVTNLEPGEFTHTFGDVHIYENHLEQAREQLTREPKTFPTIKIADAVKNLDDFRPEHVTLERYDPHPPIKGELTVAGGYNKKLHASL</sequence>
<dbReference type="InterPro" id="IPR000398">
    <property type="entry name" value="Thymidylate_synthase"/>
</dbReference>
<dbReference type="EC" id="2.1.1.45" evidence="1 4"/>
<dbReference type="InterPro" id="IPR023451">
    <property type="entry name" value="Thymidate_synth/dCMP_Mease_dom"/>
</dbReference>
<feature type="active site" description="Nucleophile" evidence="4">
    <location>
        <position position="224"/>
    </location>
</feature>
<dbReference type="InterPro" id="IPR036926">
    <property type="entry name" value="Thymidate_synth/dCMP_Mease_sf"/>
</dbReference>
<feature type="binding site" description="in other chain" evidence="4">
    <location>
        <begin position="285"/>
        <end position="287"/>
    </location>
    <ligand>
        <name>dUMP</name>
        <dbReference type="ChEBI" id="CHEBI:246422"/>
        <note>ligand shared between dimeric partners</note>
    </ligand>
</feature>
<dbReference type="PATRIC" id="fig|1618665.3.peg.353"/>
<dbReference type="SUPFAM" id="SSF55831">
    <property type="entry name" value="Thymidylate synthase/dCMP hydroxymethylase"/>
    <property type="match status" value="1"/>
</dbReference>
<accession>A0A0G1W8Q6</accession>
<dbReference type="EMBL" id="LCQK01000002">
    <property type="protein sequence ID" value="KKW15020.1"/>
    <property type="molecule type" value="Genomic_DNA"/>
</dbReference>
<organism evidence="6 7">
    <name type="scientific">Candidatus Jorgensenbacteria bacterium GW2011_GWB1_50_10</name>
    <dbReference type="NCBI Taxonomy" id="1618665"/>
    <lineage>
        <taxon>Bacteria</taxon>
        <taxon>Candidatus Joergenseniibacteriota</taxon>
    </lineage>
</organism>
<comment type="caution">
    <text evidence="4">Lacks conserved residue(s) required for the propagation of feature annotation.</text>
</comment>
<dbReference type="NCBIfam" id="NF002496">
    <property type="entry name" value="PRK01827.1-2"/>
    <property type="match status" value="1"/>
</dbReference>
<dbReference type="Pfam" id="PF00303">
    <property type="entry name" value="Thymidylat_synt"/>
    <property type="match status" value="1"/>
</dbReference>
<dbReference type="GO" id="GO:0005829">
    <property type="term" value="C:cytosol"/>
    <property type="evidence" value="ECO:0007669"/>
    <property type="project" value="TreeGrafter"/>
</dbReference>
<dbReference type="PANTHER" id="PTHR11548:SF1">
    <property type="entry name" value="THYMIDYLATE SYNTHASE 1"/>
    <property type="match status" value="1"/>
</dbReference>
<keyword evidence="2 4" id="KW-0489">Methyltransferase</keyword>
<name>A0A0G1W8Q6_9BACT</name>
<keyword evidence="4" id="KW-0963">Cytoplasm</keyword>
<comment type="similarity">
    <text evidence="4">Belongs to the thymidylate synthase family. Bacterial-type ThyA subfamily.</text>
</comment>
<evidence type="ECO:0000313" key="6">
    <source>
        <dbReference type="EMBL" id="KKW15020.1"/>
    </source>
</evidence>
<evidence type="ECO:0000256" key="4">
    <source>
        <dbReference type="HAMAP-Rule" id="MF_00008"/>
    </source>
</evidence>
<dbReference type="Gene3D" id="3.30.572.10">
    <property type="entry name" value="Thymidylate synthase/dCMP hydroxymethylase domain"/>
    <property type="match status" value="1"/>
</dbReference>
<gene>
    <name evidence="4" type="primary">thyA</name>
    <name evidence="6" type="ORF">UY55_C0002G0076</name>
</gene>
<dbReference type="HAMAP" id="MF_00008">
    <property type="entry name" value="Thymidy_synth_bact"/>
    <property type="match status" value="1"/>
</dbReference>
<evidence type="ECO:0000259" key="5">
    <source>
        <dbReference type="Pfam" id="PF00303"/>
    </source>
</evidence>
<dbReference type="PANTHER" id="PTHR11548">
    <property type="entry name" value="THYMIDYLATE SYNTHASE 1"/>
    <property type="match status" value="1"/>
</dbReference>
<dbReference type="GO" id="GO:0032259">
    <property type="term" value="P:methylation"/>
    <property type="evidence" value="ECO:0007669"/>
    <property type="project" value="UniProtKB-KW"/>
</dbReference>
<evidence type="ECO:0000256" key="3">
    <source>
        <dbReference type="ARBA" id="ARBA00022679"/>
    </source>
</evidence>
<evidence type="ECO:0000256" key="1">
    <source>
        <dbReference type="ARBA" id="ARBA00011947"/>
    </source>
</evidence>
<comment type="function">
    <text evidence="4">Catalyzes the reductive methylation of 2'-deoxyuridine-5'-monophosphate (dUMP) to 2'-deoxythymidine-5'-monophosphate (dTMP) while utilizing 5,10-methylenetetrahydrofolate (mTHF) as the methyl donor and reductant in the reaction, yielding dihydrofolate (DHF) as a by-product. This enzymatic reaction provides an intracellular de novo source of dTMP, an essential precursor for DNA biosynthesis.</text>
</comment>
<keyword evidence="3 4" id="KW-0808">Transferase</keyword>
<dbReference type="STRING" id="1618665.UY55_C0002G0076"/>
<feature type="domain" description="Thymidylate synthase/dCMP hydroxymethylase" evidence="5">
    <location>
        <begin position="41"/>
        <end position="342"/>
    </location>
</feature>
<feature type="binding site" description="in other chain" evidence="4">
    <location>
        <position position="255"/>
    </location>
    <ligand>
        <name>dUMP</name>
        <dbReference type="ChEBI" id="CHEBI:246422"/>
        <note>ligand shared between dimeric partners</note>
    </ligand>
</feature>
<dbReference type="InterPro" id="IPR045097">
    <property type="entry name" value="Thymidate_synth/dCMP_Mease"/>
</dbReference>
<dbReference type="CDD" id="cd00351">
    <property type="entry name" value="TS_Pyrimidine_HMase"/>
    <property type="match status" value="1"/>
</dbReference>
<comment type="catalytic activity">
    <reaction evidence="4">
        <text>dUMP + (6R)-5,10-methylene-5,6,7,8-tetrahydrofolate = 7,8-dihydrofolate + dTMP</text>
        <dbReference type="Rhea" id="RHEA:12104"/>
        <dbReference type="ChEBI" id="CHEBI:15636"/>
        <dbReference type="ChEBI" id="CHEBI:57451"/>
        <dbReference type="ChEBI" id="CHEBI:63528"/>
        <dbReference type="ChEBI" id="CHEBI:246422"/>
        <dbReference type="EC" id="2.1.1.45"/>
    </reaction>
</comment>
<dbReference type="PRINTS" id="PR00108">
    <property type="entry name" value="THYMDSNTHASE"/>
</dbReference>
<comment type="pathway">
    <text evidence="4">Pyrimidine metabolism; dTTP biosynthesis.</text>
</comment>
<dbReference type="GO" id="GO:0004799">
    <property type="term" value="F:thymidylate synthase activity"/>
    <property type="evidence" value="ECO:0007669"/>
    <property type="project" value="UniProtKB-UniRule"/>
</dbReference>
<comment type="caution">
    <text evidence="6">The sequence shown here is derived from an EMBL/GenBank/DDBJ whole genome shotgun (WGS) entry which is preliminary data.</text>
</comment>